<proteinExistence type="predicted"/>
<dbReference type="GeneTree" id="ENSGT00940000160479"/>
<dbReference type="PROSITE" id="PS00028">
    <property type="entry name" value="ZINC_FINGER_C2H2_1"/>
    <property type="match status" value="1"/>
</dbReference>
<reference evidence="6" key="3">
    <citation type="submission" date="2025-08" db="UniProtKB">
        <authorList>
            <consortium name="Ensembl"/>
        </authorList>
    </citation>
    <scope>IDENTIFICATION</scope>
</reference>
<keyword evidence="3" id="KW-0862">Zinc</keyword>
<evidence type="ECO:0000256" key="4">
    <source>
        <dbReference type="SAM" id="MobiDB-lite"/>
    </source>
</evidence>
<feature type="region of interest" description="Disordered" evidence="4">
    <location>
        <begin position="422"/>
        <end position="647"/>
    </location>
</feature>
<reference evidence="7" key="1">
    <citation type="journal article" date="2014" name="PLoS ONE">
        <title>The genome and linkage map of the northern pike (Esox lucius): conserved synteny revealed between the salmonid sister group and the Neoteleostei.</title>
        <authorList>
            <person name="Rondeau E.B."/>
            <person name="Minkley D.R."/>
            <person name="Leong J.S."/>
            <person name="Messmer A.M."/>
            <person name="Jantzen J.R."/>
            <person name="von Schalburg K.R."/>
            <person name="Lemon C."/>
            <person name="Bird N.H."/>
            <person name="Koop B.F."/>
        </authorList>
    </citation>
    <scope>NUCLEOTIDE SEQUENCE</scope>
</reference>
<reference evidence="6" key="4">
    <citation type="submission" date="2025-09" db="UniProtKB">
        <authorList>
            <consortium name="Ensembl"/>
        </authorList>
    </citation>
    <scope>IDENTIFICATION</scope>
</reference>
<feature type="compositionally biased region" description="Basic and acidic residues" evidence="4">
    <location>
        <begin position="1097"/>
        <end position="1118"/>
    </location>
</feature>
<organism evidence="6 7">
    <name type="scientific">Esox lucius</name>
    <name type="common">Northern pike</name>
    <dbReference type="NCBI Taxonomy" id="8010"/>
    <lineage>
        <taxon>Eukaryota</taxon>
        <taxon>Metazoa</taxon>
        <taxon>Chordata</taxon>
        <taxon>Craniata</taxon>
        <taxon>Vertebrata</taxon>
        <taxon>Euteleostomi</taxon>
        <taxon>Actinopterygii</taxon>
        <taxon>Neopterygii</taxon>
        <taxon>Teleostei</taxon>
        <taxon>Protacanthopterygii</taxon>
        <taxon>Esociformes</taxon>
        <taxon>Esocidae</taxon>
        <taxon>Esox</taxon>
    </lineage>
</organism>
<feature type="region of interest" description="Disordered" evidence="4">
    <location>
        <begin position="872"/>
        <end position="1013"/>
    </location>
</feature>
<keyword evidence="7" id="KW-1185">Reference proteome</keyword>
<dbReference type="SUPFAM" id="SSF57667">
    <property type="entry name" value="beta-beta-alpha zinc fingers"/>
    <property type="match status" value="1"/>
</dbReference>
<dbReference type="AlphaFoldDB" id="A0A6Q2ZFD2"/>
<dbReference type="Bgee" id="ENSELUG00000027958">
    <property type="expression patterns" value="Expressed in camera-type eye and 3 other cell types or tissues"/>
</dbReference>
<keyword evidence="1" id="KW-0479">Metal-binding</keyword>
<keyword evidence="2" id="KW-0863">Zinc-finger</keyword>
<dbReference type="InterPro" id="IPR052445">
    <property type="entry name" value="ZnF-G_patch_domain"/>
</dbReference>
<dbReference type="GO" id="GO:0008270">
    <property type="term" value="F:zinc ion binding"/>
    <property type="evidence" value="ECO:0007669"/>
    <property type="project" value="UniProtKB-KW"/>
</dbReference>
<evidence type="ECO:0000256" key="3">
    <source>
        <dbReference type="ARBA" id="ARBA00022833"/>
    </source>
</evidence>
<feature type="compositionally biased region" description="Basic and acidic residues" evidence="4">
    <location>
        <begin position="877"/>
        <end position="893"/>
    </location>
</feature>
<feature type="compositionally biased region" description="Polar residues" evidence="4">
    <location>
        <begin position="422"/>
        <end position="610"/>
    </location>
</feature>
<evidence type="ECO:0000256" key="2">
    <source>
        <dbReference type="ARBA" id="ARBA00022771"/>
    </source>
</evidence>
<evidence type="ECO:0000259" key="5">
    <source>
        <dbReference type="PROSITE" id="PS00028"/>
    </source>
</evidence>
<name>A0A6Q2ZFD2_ESOLU</name>
<feature type="region of interest" description="Disordered" evidence="4">
    <location>
        <begin position="180"/>
        <end position="212"/>
    </location>
</feature>
<reference evidence="6" key="2">
    <citation type="submission" date="2020-02" db="EMBL/GenBank/DDBJ databases">
        <title>Esox lucius (northern pike) genome, fEsoLuc1, primary haplotype.</title>
        <authorList>
            <person name="Myers G."/>
            <person name="Karagic N."/>
            <person name="Meyer A."/>
            <person name="Pippel M."/>
            <person name="Reichard M."/>
            <person name="Winkler S."/>
            <person name="Tracey A."/>
            <person name="Sims Y."/>
            <person name="Howe K."/>
            <person name="Rhie A."/>
            <person name="Formenti G."/>
            <person name="Durbin R."/>
            <person name="Fedrigo O."/>
            <person name="Jarvis E.D."/>
        </authorList>
    </citation>
    <scope>NUCLEOTIDE SEQUENCE [LARGE SCALE GENOMIC DNA]</scope>
</reference>
<dbReference type="InParanoid" id="A0A6Q2ZFD2"/>
<sequence length="1232" mass="139188">MACSTCYYLVISSTHLSKGHVRRVKGVFRGPLCPTASSQSPDHGERAAGAVEDDGKSSFFCQLCEKQYLRHQEYDNHINSYDHAHKQRLKELKQREFARNVASKTWKDKRKQERALRRLHKLALIRQQTHRVPGQVVRFKGTVRAEIRHPETPWRERDYRQRGLPVTLPVTQSQINPISSRRENKYPRLQPKPVSPCQAHLSHQKDSNQTAIHLGGPSDCRCEPCWESPQPFLHCSPQDTASPWGRDKGRVGVSFCFSKRGQKLEPCASVFSDQEEDEGRGGQMKEKNKELHPCHPDNALPGQPANGLHPGNKTEPSGRRAGEDRREERGGEETEGSSANQLPGCSSQMARLRKTAQNPGDRTAGKREEREEGNRGEEHREHKRNPMSSYIHVVARDGFTHLRWPLGVVHFTTVKPQLSYSCKSTHWRTHTNPLQRGPETHTNSLQRGPETHTNPLQRGPETHTNPQQRGPETHTNPLQRGPETHTNPLQRGPETHTNPLQRGPETHTNPLQRGPETHTNPLQRGPETHTNPLQRGPETHTNPLQRGPETHTNPLQRGPETHTNPLQRGPETHTNPLQRGPETHTNPLQRGPETHTNPLQRGPETHTNPLQRGPETHTIPLQRGPETHTNPLERGPETHLGHTNPKQNIPNCCLTDTKHNLPNRCLTVPKNNDPNCCQTKSLCDSSNTRCQAHQSIRMPQRGAEESKAFRVSRSQPLLEGTEKVASIKDLYTETGEKDEGVTHSSSCYVLQKTKALGVTAASQEEATNQEIRGESGFTTPVGEAMNRPLFESDERVHGDNAHAIPHNPKVGRLRRRVGQGGEQAIRTSRTKSEAVIRPSTAACVRASEVRCVCTHAANSCTHCVGGLVRTQTNMSRKGNDGTKRRRREVRDDGTTNECQGKKQRLRSVITSVSSQCDGNRRQDRDGGGYGDGGTKRGKKTHRKRVRRRRAETTHLAGKRDSEAVPCFHSHRPLRSHSRDRHHFDSASLYSTAQRATERTEHHSTGALRYGEADRAGQEGRPFCWKSESSLCSTSGFQWERGQDLEAVGGPDGYGCGYHDDMPGNITCSPVRRSLDTHRTYVNRKKCLERENKEWNKAQRGMRESWDEGSKKRGSGERGSRKRRCRERGSRKRRCREIASRKRRCRERGSKKRRCRDTASRKRRCRVTSRRQCWVSMKSGPGEVSGGAWWRYPWTPSHGEGEGQIWDRGWRSSPGEGEGQIWDRGWRSSPGEG</sequence>
<feature type="compositionally biased region" description="Basic and acidic residues" evidence="4">
    <location>
        <begin position="363"/>
        <end position="380"/>
    </location>
</feature>
<feature type="compositionally biased region" description="Polar residues" evidence="4">
    <location>
        <begin position="337"/>
        <end position="360"/>
    </location>
</feature>
<feature type="compositionally biased region" description="Basic and acidic residues" evidence="4">
    <location>
        <begin position="316"/>
        <end position="332"/>
    </location>
</feature>
<evidence type="ECO:0000313" key="7">
    <source>
        <dbReference type="Proteomes" id="UP000265140"/>
    </source>
</evidence>
<evidence type="ECO:0000313" key="6">
    <source>
        <dbReference type="Ensembl" id="ENSELUP00000076578.2"/>
    </source>
</evidence>
<feature type="region of interest" description="Disordered" evidence="4">
    <location>
        <begin position="1200"/>
        <end position="1232"/>
    </location>
</feature>
<feature type="region of interest" description="Disordered" evidence="4">
    <location>
        <begin position="1097"/>
        <end position="1126"/>
    </location>
</feature>
<protein>
    <recommendedName>
        <fullName evidence="5">C2H2-type domain-containing protein</fullName>
    </recommendedName>
</protein>
<dbReference type="PANTHER" id="PTHR17614:SF12">
    <property type="entry name" value="ZINC FINGER PROTEIN 804B"/>
    <property type="match status" value="1"/>
</dbReference>
<feature type="region of interest" description="Disordered" evidence="4">
    <location>
        <begin position="268"/>
        <end position="385"/>
    </location>
</feature>
<feature type="compositionally biased region" description="Basic residues" evidence="4">
    <location>
        <begin position="968"/>
        <end position="980"/>
    </location>
</feature>
<dbReference type="InterPro" id="IPR036236">
    <property type="entry name" value="Znf_C2H2_sf"/>
</dbReference>
<evidence type="ECO:0000256" key="1">
    <source>
        <dbReference type="ARBA" id="ARBA00022723"/>
    </source>
</evidence>
<dbReference type="GO" id="GO:0005634">
    <property type="term" value="C:nucleus"/>
    <property type="evidence" value="ECO:0007669"/>
    <property type="project" value="TreeGrafter"/>
</dbReference>
<feature type="compositionally biased region" description="Basic and acidic residues" evidence="4">
    <location>
        <begin position="279"/>
        <end position="295"/>
    </location>
</feature>
<feature type="domain" description="C2H2-type" evidence="5">
    <location>
        <begin position="61"/>
        <end position="83"/>
    </location>
</feature>
<dbReference type="Proteomes" id="UP000265140">
    <property type="component" value="Chromosome 20"/>
</dbReference>
<dbReference type="PANTHER" id="PTHR17614">
    <property type="entry name" value="ZINC FINGER-CONTAINING"/>
    <property type="match status" value="1"/>
</dbReference>
<feature type="compositionally biased region" description="Basic residues" evidence="4">
    <location>
        <begin position="935"/>
        <end position="949"/>
    </location>
</feature>
<dbReference type="InterPro" id="IPR013087">
    <property type="entry name" value="Znf_C2H2_type"/>
</dbReference>
<accession>A0A6Q2ZFD2</accession>
<dbReference type="Ensembl" id="ENSELUT00000085389.2">
    <property type="protein sequence ID" value="ENSELUP00000076578.2"/>
    <property type="gene ID" value="ENSELUG00000027958.2"/>
</dbReference>